<reference evidence="1 2" key="1">
    <citation type="submission" date="2020-04" db="EMBL/GenBank/DDBJ databases">
        <title>Perkinsus olseni comparative genomics.</title>
        <authorList>
            <person name="Bogema D.R."/>
        </authorList>
    </citation>
    <scope>NUCLEOTIDE SEQUENCE [LARGE SCALE GENOMIC DNA]</scope>
    <source>
        <strain evidence="1">ATCC PRA-205</strain>
    </source>
</reference>
<protein>
    <submittedName>
        <fullName evidence="1">Uncharacterized protein</fullName>
    </submittedName>
</protein>
<evidence type="ECO:0000313" key="1">
    <source>
        <dbReference type="EMBL" id="KAF4714969.1"/>
    </source>
</evidence>
<gene>
    <name evidence="1" type="ORF">FOZ62_022199</name>
</gene>
<organism evidence="1 2">
    <name type="scientific">Perkinsus olseni</name>
    <name type="common">Perkinsus atlanticus</name>
    <dbReference type="NCBI Taxonomy" id="32597"/>
    <lineage>
        <taxon>Eukaryota</taxon>
        <taxon>Sar</taxon>
        <taxon>Alveolata</taxon>
        <taxon>Perkinsozoa</taxon>
        <taxon>Perkinsea</taxon>
        <taxon>Perkinsida</taxon>
        <taxon>Perkinsidae</taxon>
        <taxon>Perkinsus</taxon>
    </lineage>
</organism>
<dbReference type="EMBL" id="JABANM010025191">
    <property type="protein sequence ID" value="KAF4714969.1"/>
    <property type="molecule type" value="Genomic_DNA"/>
</dbReference>
<sequence>MDMRLCILELQWRELHFVDDGPIDGLRFNLDSFTPGHPFPFNRSINSTVGPIKPFLLKRLLQQSLVSNLTAHAMDGIQNDGIMNGNTEMHVTVESQIPRVDFAGLL</sequence>
<proteinExistence type="predicted"/>
<comment type="caution">
    <text evidence="1">The sequence shown here is derived from an EMBL/GenBank/DDBJ whole genome shotgun (WGS) entry which is preliminary data.</text>
</comment>
<accession>A0A7J6R254</accession>
<name>A0A7J6R254_PEROL</name>
<dbReference type="AlphaFoldDB" id="A0A7J6R254"/>
<evidence type="ECO:0000313" key="2">
    <source>
        <dbReference type="Proteomes" id="UP000574390"/>
    </source>
</evidence>
<dbReference type="Proteomes" id="UP000574390">
    <property type="component" value="Unassembled WGS sequence"/>
</dbReference>